<dbReference type="Pfam" id="PF00368">
    <property type="entry name" value="HMG-CoA_red"/>
    <property type="match status" value="1"/>
</dbReference>
<dbReference type="SUPFAM" id="SSF56542">
    <property type="entry name" value="Substrate-binding domain of HMG-CoA reductase"/>
    <property type="match status" value="1"/>
</dbReference>
<dbReference type="InterPro" id="IPR002202">
    <property type="entry name" value="HMG_CoA_Rdtase"/>
</dbReference>
<dbReference type="InterPro" id="IPR009023">
    <property type="entry name" value="HMG_CoA_Rdtase_NAD(P)-bd_sf"/>
</dbReference>
<accession>A0ABW4DQT3</accession>
<comment type="catalytic activity">
    <reaction evidence="3">
        <text>(R)-mevalonate + 2 NAD(+) + CoA = (3S)-3-hydroxy-3-methylglutaryl-CoA + 2 NADH + 2 H(+)</text>
        <dbReference type="Rhea" id="RHEA:14833"/>
        <dbReference type="ChEBI" id="CHEBI:15378"/>
        <dbReference type="ChEBI" id="CHEBI:36464"/>
        <dbReference type="ChEBI" id="CHEBI:43074"/>
        <dbReference type="ChEBI" id="CHEBI:57287"/>
        <dbReference type="ChEBI" id="CHEBI:57540"/>
        <dbReference type="ChEBI" id="CHEBI:57945"/>
        <dbReference type="EC" id="1.1.1.88"/>
    </reaction>
</comment>
<sequence length="421" mass="45339">MKFYELSRQERLASLREGGQLTAESYTYLLEKPALNESILNAMVENSIGQFNLPFGIADHFLIDGQVYFVPMVTEEPSVIAAASNGAKRVASSGGFTTVASEHLLKAQVIIHGVTNHDELTKRLTNAEAAIKRVAISARPSLVRRGGGVRQIEYNQLPEGYEELALWIDPVDAFGANMANTIAEAVAKYLQVAVLQDDERILTAILSNTGEKMTVTIECAVNWSQLATDQLSGEEVATRIAELNHFSTLNPDRAVTENKGILNGVFAVALATGNDLRAISASVSHYLQTTSTPVLSQWQLDHEQQLLRGSLTLPLPIGSVGGAINSLPATQISLELLHNPSAKDLMSIIASVGLTNNLAALRALVTNGIQAGHMHLQTANLAIQAGATGDEIEVLHEKLNQVSQADLTLAKKLLQQLRNEG</sequence>
<comment type="caution">
    <text evidence="4">The sequence shown here is derived from an EMBL/GenBank/DDBJ whole genome shotgun (WGS) entry which is preliminary data.</text>
</comment>
<dbReference type="RefSeq" id="WP_125577227.1">
    <property type="nucleotide sequence ID" value="NZ_JBHTOF010000097.1"/>
</dbReference>
<dbReference type="CDD" id="cd00644">
    <property type="entry name" value="HMG-CoA_reductase_classII"/>
    <property type="match status" value="1"/>
</dbReference>
<evidence type="ECO:0000256" key="2">
    <source>
        <dbReference type="ARBA" id="ARBA00023002"/>
    </source>
</evidence>
<keyword evidence="5" id="KW-1185">Reference proteome</keyword>
<dbReference type="PANTHER" id="PTHR10572:SF24">
    <property type="entry name" value="3-HYDROXY-3-METHYLGLUTARYL-COENZYME A REDUCTASE"/>
    <property type="match status" value="1"/>
</dbReference>
<dbReference type="PANTHER" id="PTHR10572">
    <property type="entry name" value="3-HYDROXY-3-METHYLGLUTARYL-COENZYME A REDUCTASE"/>
    <property type="match status" value="1"/>
</dbReference>
<dbReference type="Gene3D" id="1.10.8.660">
    <property type="match status" value="1"/>
</dbReference>
<comment type="similarity">
    <text evidence="1 3">Belongs to the HMG-CoA reductase family.</text>
</comment>
<dbReference type="EC" id="1.1.1.88" evidence="3"/>
<evidence type="ECO:0000256" key="1">
    <source>
        <dbReference type="ARBA" id="ARBA00007661"/>
    </source>
</evidence>
<dbReference type="NCBIfam" id="TIGR00532">
    <property type="entry name" value="HMG_CoA_R_NAD"/>
    <property type="match status" value="1"/>
</dbReference>
<dbReference type="PRINTS" id="PR00071">
    <property type="entry name" value="HMGCOARDTASE"/>
</dbReference>
<proteinExistence type="inferred from homology"/>
<evidence type="ECO:0000313" key="4">
    <source>
        <dbReference type="EMBL" id="MFD1466156.1"/>
    </source>
</evidence>
<keyword evidence="2 3" id="KW-0560">Oxidoreductase</keyword>
<dbReference type="InterPro" id="IPR009029">
    <property type="entry name" value="HMG_CoA_Rdtase_sub-bd_dom_sf"/>
</dbReference>
<protein>
    <recommendedName>
        <fullName evidence="3">3-hydroxy-3-methylglutaryl coenzyme A reductase</fullName>
        <shortName evidence="3">HMG-CoA reductase</shortName>
        <ecNumber evidence="3">1.1.1.88</ecNumber>
    </recommendedName>
</protein>
<evidence type="ECO:0000313" key="5">
    <source>
        <dbReference type="Proteomes" id="UP001597244"/>
    </source>
</evidence>
<comment type="pathway">
    <text evidence="3">Metabolic intermediate metabolism; (R)-mevalonate degradation; (S)-3-hydroxy-3-methylglutaryl-CoA from (R)-mevalonate: step 1/1.</text>
</comment>
<reference evidence="5" key="1">
    <citation type="journal article" date="2019" name="Int. J. Syst. Evol. Microbiol.">
        <title>The Global Catalogue of Microorganisms (GCM) 10K type strain sequencing project: providing services to taxonomists for standard genome sequencing and annotation.</title>
        <authorList>
            <consortium name="The Broad Institute Genomics Platform"/>
            <consortium name="The Broad Institute Genome Sequencing Center for Infectious Disease"/>
            <person name="Wu L."/>
            <person name="Ma J."/>
        </authorList>
    </citation>
    <scope>NUCLEOTIDE SEQUENCE [LARGE SCALE GENOMIC DNA]</scope>
    <source>
        <strain evidence="5">CCM 8951</strain>
    </source>
</reference>
<dbReference type="PROSITE" id="PS50065">
    <property type="entry name" value="HMG_COA_REDUCTASE_4"/>
    <property type="match status" value="1"/>
</dbReference>
<dbReference type="SUPFAM" id="SSF55035">
    <property type="entry name" value="NAD-binding domain of HMG-CoA reductase"/>
    <property type="match status" value="1"/>
</dbReference>
<evidence type="ECO:0000256" key="3">
    <source>
        <dbReference type="RuleBase" id="RU361219"/>
    </source>
</evidence>
<keyword evidence="3" id="KW-0520">NAD</keyword>
<dbReference type="InterPro" id="IPR023074">
    <property type="entry name" value="HMG_CoA_Rdtase_cat_sf"/>
</dbReference>
<dbReference type="Proteomes" id="UP001597244">
    <property type="component" value="Unassembled WGS sequence"/>
</dbReference>
<gene>
    <name evidence="4" type="ORF">ACFQ4L_08795</name>
</gene>
<dbReference type="InterPro" id="IPR004553">
    <property type="entry name" value="HMG_CoA_Rdtase_bac-typ"/>
</dbReference>
<dbReference type="Gene3D" id="3.90.770.10">
    <property type="entry name" value="3-hydroxy-3-methylglutaryl-coenzyme A Reductase, Chain A, domain 2"/>
    <property type="match status" value="2"/>
</dbReference>
<name>A0ABW4DQT3_9LACO</name>
<organism evidence="4 5">
    <name type="scientific">Lapidilactobacillus mulanensis</name>
    <dbReference type="NCBI Taxonomy" id="2485999"/>
    <lineage>
        <taxon>Bacteria</taxon>
        <taxon>Bacillati</taxon>
        <taxon>Bacillota</taxon>
        <taxon>Bacilli</taxon>
        <taxon>Lactobacillales</taxon>
        <taxon>Lactobacillaceae</taxon>
        <taxon>Lapidilactobacillus</taxon>
    </lineage>
</organism>
<dbReference type="EMBL" id="JBHTOF010000097">
    <property type="protein sequence ID" value="MFD1466156.1"/>
    <property type="molecule type" value="Genomic_DNA"/>
</dbReference>
<dbReference type="GO" id="GO:0140643">
    <property type="term" value="F:hydroxymethylglutaryl-CoA reductase (NADH) activity"/>
    <property type="evidence" value="ECO:0007669"/>
    <property type="project" value="UniProtKB-EC"/>
</dbReference>